<gene>
    <name evidence="1" type="ORF">ACFQZS_04335</name>
</gene>
<evidence type="ECO:0000313" key="2">
    <source>
        <dbReference type="Proteomes" id="UP001596958"/>
    </source>
</evidence>
<protein>
    <submittedName>
        <fullName evidence="1">SDR family oxidoreductase</fullName>
        <ecNumber evidence="1">1.1.1.290</ecNumber>
    </submittedName>
</protein>
<dbReference type="RefSeq" id="WP_377097651.1">
    <property type="nucleotide sequence ID" value="NZ_JBHTHU010000002.1"/>
</dbReference>
<dbReference type="GO" id="GO:0033711">
    <property type="term" value="F:4-phosphoerythronate dehydrogenase activity"/>
    <property type="evidence" value="ECO:0007669"/>
    <property type="project" value="UniProtKB-EC"/>
</dbReference>
<keyword evidence="1" id="KW-0560">Oxidoreductase</keyword>
<dbReference type="EC" id="1.1.1.290" evidence="1"/>
<dbReference type="SUPFAM" id="SSF51735">
    <property type="entry name" value="NAD(P)-binding Rossmann-fold domains"/>
    <property type="match status" value="1"/>
</dbReference>
<accession>A0ABW2YVY0</accession>
<proteinExistence type="predicted"/>
<comment type="caution">
    <text evidence="1">The sequence shown here is derived from an EMBL/GenBank/DDBJ whole genome shotgun (WGS) entry which is preliminary data.</text>
</comment>
<dbReference type="PANTHER" id="PTHR48079">
    <property type="entry name" value="PROTEIN YEEZ"/>
    <property type="match status" value="1"/>
</dbReference>
<dbReference type="EMBL" id="JBHTHU010000002">
    <property type="protein sequence ID" value="MFD0749358.1"/>
    <property type="molecule type" value="Genomic_DNA"/>
</dbReference>
<evidence type="ECO:0000313" key="1">
    <source>
        <dbReference type="EMBL" id="MFD0749358.1"/>
    </source>
</evidence>
<dbReference type="Proteomes" id="UP001596958">
    <property type="component" value="Unassembled WGS sequence"/>
</dbReference>
<dbReference type="PANTHER" id="PTHR48079:SF6">
    <property type="entry name" value="NAD(P)-BINDING DOMAIN-CONTAINING PROTEIN-RELATED"/>
    <property type="match status" value="1"/>
</dbReference>
<organism evidence="1 2">
    <name type="scientific">Mucilaginibacter calamicampi</name>
    <dbReference type="NCBI Taxonomy" id="1302352"/>
    <lineage>
        <taxon>Bacteria</taxon>
        <taxon>Pseudomonadati</taxon>
        <taxon>Bacteroidota</taxon>
        <taxon>Sphingobacteriia</taxon>
        <taxon>Sphingobacteriales</taxon>
        <taxon>Sphingobacteriaceae</taxon>
        <taxon>Mucilaginibacter</taxon>
    </lineage>
</organism>
<dbReference type="InterPro" id="IPR051783">
    <property type="entry name" value="NAD(P)-dependent_oxidoreduct"/>
</dbReference>
<sequence>MVISILGCGWYGKALGAELIKKGITVNGSTTSSEKIGILKAQCIKPYLIDLSPQSKTIDDDFFSCDLLWISIPPRARAGRGMEYIAQIAELVGIINKHAIKHVVLISSTGVYGDNNTTVTELDEPNPDGESGKILLEAENILRSETDFTTTIIRFAGLIGPGRDPGRFFAGKTGIQNGDAPVNLIHLTDCVGVSCAIVEKQAFGNIYNASAPQHPSRAEFYTKAAERSGLEKPAFISEKRSWKIIDSVNVPTLLQYTYQVNLNE</sequence>
<name>A0ABW2YVY0_9SPHI</name>
<keyword evidence="2" id="KW-1185">Reference proteome</keyword>
<dbReference type="InterPro" id="IPR036291">
    <property type="entry name" value="NAD(P)-bd_dom_sf"/>
</dbReference>
<reference evidence="2" key="1">
    <citation type="journal article" date="2019" name="Int. J. Syst. Evol. Microbiol.">
        <title>The Global Catalogue of Microorganisms (GCM) 10K type strain sequencing project: providing services to taxonomists for standard genome sequencing and annotation.</title>
        <authorList>
            <consortium name="The Broad Institute Genomics Platform"/>
            <consortium name="The Broad Institute Genome Sequencing Center for Infectious Disease"/>
            <person name="Wu L."/>
            <person name="Ma J."/>
        </authorList>
    </citation>
    <scope>NUCLEOTIDE SEQUENCE [LARGE SCALE GENOMIC DNA]</scope>
    <source>
        <strain evidence="2">CCUG 63418</strain>
    </source>
</reference>
<dbReference type="Gene3D" id="3.40.50.720">
    <property type="entry name" value="NAD(P)-binding Rossmann-like Domain"/>
    <property type="match status" value="1"/>
</dbReference>
<dbReference type="CDD" id="cd05266">
    <property type="entry name" value="SDR_a4"/>
    <property type="match status" value="1"/>
</dbReference>